<dbReference type="AlphaFoldDB" id="A0A8J3QFM5"/>
<evidence type="ECO:0000313" key="2">
    <source>
        <dbReference type="EMBL" id="GIH10064.1"/>
    </source>
</evidence>
<evidence type="ECO:0000259" key="1">
    <source>
        <dbReference type="Pfam" id="PF21806"/>
    </source>
</evidence>
<accession>A0A8J3QFM5</accession>
<dbReference type="Pfam" id="PF21806">
    <property type="entry name" value="DUF6879"/>
    <property type="match status" value="1"/>
</dbReference>
<evidence type="ECO:0000313" key="3">
    <source>
        <dbReference type="Proteomes" id="UP000612899"/>
    </source>
</evidence>
<dbReference type="InterPro" id="IPR049244">
    <property type="entry name" value="DUF6879"/>
</dbReference>
<protein>
    <recommendedName>
        <fullName evidence="1">DUF6879 domain-containing protein</fullName>
    </recommendedName>
</protein>
<dbReference type="Proteomes" id="UP000612899">
    <property type="component" value="Unassembled WGS sequence"/>
</dbReference>
<organism evidence="2 3">
    <name type="scientific">Rhizocola hellebori</name>
    <dbReference type="NCBI Taxonomy" id="1392758"/>
    <lineage>
        <taxon>Bacteria</taxon>
        <taxon>Bacillati</taxon>
        <taxon>Actinomycetota</taxon>
        <taxon>Actinomycetes</taxon>
        <taxon>Micromonosporales</taxon>
        <taxon>Micromonosporaceae</taxon>
        <taxon>Rhizocola</taxon>
    </lineage>
</organism>
<feature type="domain" description="DUF6879" evidence="1">
    <location>
        <begin position="21"/>
        <end position="182"/>
    </location>
</feature>
<dbReference type="EMBL" id="BONY01000083">
    <property type="protein sequence ID" value="GIH10064.1"/>
    <property type="molecule type" value="Genomic_DNA"/>
</dbReference>
<gene>
    <name evidence="2" type="ORF">Rhe02_81310</name>
</gene>
<keyword evidence="3" id="KW-1185">Reference proteome</keyword>
<dbReference type="RefSeq" id="WP_203913785.1">
    <property type="nucleotide sequence ID" value="NZ_BONY01000083.1"/>
</dbReference>
<comment type="caution">
    <text evidence="2">The sequence shown here is derived from an EMBL/GenBank/DDBJ whole genome shotgun (WGS) entry which is preliminary data.</text>
</comment>
<reference evidence="2" key="1">
    <citation type="submission" date="2021-01" db="EMBL/GenBank/DDBJ databases">
        <title>Whole genome shotgun sequence of Rhizocola hellebori NBRC 109834.</title>
        <authorList>
            <person name="Komaki H."/>
            <person name="Tamura T."/>
        </authorList>
    </citation>
    <scope>NUCLEOTIDE SEQUENCE</scope>
    <source>
        <strain evidence="2">NBRC 109834</strain>
    </source>
</reference>
<proteinExistence type="predicted"/>
<sequence>MIEKVRDTPGEMLALAKYRAAFWQVWPHIPDRFDKLERQQHFQELDTPSWDAASAGDWQLSLELMQTAGGPELITTFARRRLRVVELPVTPYLQWELHWYRRPGNEDEQIRVIDPAAIAGYETAQLLPELVILGPLAMFEVIYNQEKFLAGGRQILAHDIIAACRADFEQLWEQGEDLDAFFTREIAPLPPPTMSHK</sequence>
<name>A0A8J3QFM5_9ACTN</name>